<organism evidence="1 2">
    <name type="scientific">Blattamonas nauphoetae</name>
    <dbReference type="NCBI Taxonomy" id="2049346"/>
    <lineage>
        <taxon>Eukaryota</taxon>
        <taxon>Metamonada</taxon>
        <taxon>Preaxostyla</taxon>
        <taxon>Oxymonadida</taxon>
        <taxon>Blattamonas</taxon>
    </lineage>
</organism>
<dbReference type="InterPro" id="IPR016024">
    <property type="entry name" value="ARM-type_fold"/>
</dbReference>
<accession>A0ABQ9XCV3</accession>
<reference evidence="1 2" key="1">
    <citation type="journal article" date="2022" name="bioRxiv">
        <title>Genomics of Preaxostyla Flagellates Illuminates Evolutionary Transitions and the Path Towards Mitochondrial Loss.</title>
        <authorList>
            <person name="Novak L.V.F."/>
            <person name="Treitli S.C."/>
            <person name="Pyrih J."/>
            <person name="Halakuc P."/>
            <person name="Pipaliya S.V."/>
            <person name="Vacek V."/>
            <person name="Brzon O."/>
            <person name="Soukal P."/>
            <person name="Eme L."/>
            <person name="Dacks J.B."/>
            <person name="Karnkowska A."/>
            <person name="Elias M."/>
            <person name="Hampl V."/>
        </authorList>
    </citation>
    <scope>NUCLEOTIDE SEQUENCE [LARGE SCALE GENOMIC DNA]</scope>
    <source>
        <strain evidence="1">NAU3</strain>
        <tissue evidence="1">Gut</tissue>
    </source>
</reference>
<dbReference type="Proteomes" id="UP001281761">
    <property type="component" value="Unassembled WGS sequence"/>
</dbReference>
<dbReference type="SUPFAM" id="SSF48371">
    <property type="entry name" value="ARM repeat"/>
    <property type="match status" value="1"/>
</dbReference>
<comment type="caution">
    <text evidence="1">The sequence shown here is derived from an EMBL/GenBank/DDBJ whole genome shotgun (WGS) entry which is preliminary data.</text>
</comment>
<dbReference type="EMBL" id="JARBJD010000183">
    <property type="protein sequence ID" value="KAK2948116.1"/>
    <property type="molecule type" value="Genomic_DNA"/>
</dbReference>
<keyword evidence="2" id="KW-1185">Reference proteome</keyword>
<evidence type="ECO:0000313" key="1">
    <source>
        <dbReference type="EMBL" id="KAK2948116.1"/>
    </source>
</evidence>
<sequence length="309" mass="35711">MYQSLVQMIQERHPLDETSEEKAVNLLEHVHLFDRGEADRFILGLVTSSPDEALPDVVASIIVLLSFPNQRIIKATMMFLDSLIQFCSPSVRLKLVRADLLPHIIASLNPLSLSVADYKYIHSRLIFVIDYSLYLSLPDNLENLRIENSTESQAVHETVLKQVLVPSEAYIRHLCVNQYSMIESDQSYELLTLFAELLQICAYYQPIMDFVFKLPVFSAITSAISFCDEELRIWLFLGQTCMHQKEWDKQGRSLRQYGQIVRRYLKMEGFEALIEERLENDKHGDRWELLAGQVIEVSILLGMNLLQLK</sequence>
<proteinExistence type="predicted"/>
<protein>
    <submittedName>
        <fullName evidence="1">Uncharacterized protein</fullName>
    </submittedName>
</protein>
<gene>
    <name evidence="1" type="ORF">BLNAU_16916</name>
</gene>
<name>A0ABQ9XCV3_9EUKA</name>
<evidence type="ECO:0000313" key="2">
    <source>
        <dbReference type="Proteomes" id="UP001281761"/>
    </source>
</evidence>